<evidence type="ECO:0000259" key="2">
    <source>
        <dbReference type="Pfam" id="PF08401"/>
    </source>
</evidence>
<evidence type="ECO:0000313" key="3">
    <source>
        <dbReference type="EMBL" id="QWY91703.1"/>
    </source>
</evidence>
<dbReference type="RefSeq" id="WP_218673643.1">
    <property type="nucleotide sequence ID" value="NZ_MW364930.1"/>
</dbReference>
<evidence type="ECO:0000259" key="1">
    <source>
        <dbReference type="Pfam" id="PF06114"/>
    </source>
</evidence>
<dbReference type="Pfam" id="PF06114">
    <property type="entry name" value="Peptidase_M78"/>
    <property type="match status" value="1"/>
</dbReference>
<proteinExistence type="predicted"/>
<dbReference type="GO" id="GO:0003697">
    <property type="term" value="F:single-stranded DNA binding"/>
    <property type="evidence" value="ECO:0007669"/>
    <property type="project" value="InterPro"/>
</dbReference>
<reference evidence="3" key="1">
    <citation type="submission" date="2020-12" db="EMBL/GenBank/DDBJ databases">
        <authorList>
            <person name="Brenciani A."/>
            <person name="Morroni G."/>
            <person name="Fioriti S."/>
            <person name="Coccitto S.N."/>
            <person name="Cinthi M."/>
            <person name="Giovanetti E."/>
        </authorList>
    </citation>
    <scope>NUCLEOTIDE SEQUENCE</scope>
    <source>
        <plasmid evidence="3">pAv-optrA</plasmid>
    </source>
</reference>
<dbReference type="Pfam" id="PF08401">
    <property type="entry name" value="ArdcN"/>
    <property type="match status" value="1"/>
</dbReference>
<protein>
    <submittedName>
        <fullName evidence="3">Antirestriction protein ArdC</fullName>
    </submittedName>
</protein>
<dbReference type="EMBL" id="MW364930">
    <property type="protein sequence ID" value="QWY91703.1"/>
    <property type="molecule type" value="Genomic_DNA"/>
</dbReference>
<gene>
    <name evidence="3" type="primary">ardC</name>
</gene>
<sequence>MAWKDKQNAVEELTRKMNENIKNFKKDPNQELELLKYVSQFNNYSIKNISLIRSQRNGAWGVASYKQFKEKGYQVQRGEKAIKILAPKFQDMFRYEEEGKIKTKPVSQATKEQKQEIKEGKYKVIKGKITNFIAVPVFDITQTDCPPEDYPVLYPNKPENFNFKGTENELKRFHQAISDYAKLQNVKVNYDVVDGTAKGFYAPSHNVIVVDKHLNEKEQTKVLLHELAHAEMHNSKIMKDKAPELKAVNVLEYQAEMTAYIVSSKFELDTEDYSTHYLSSWTKREVDDDVYLKSLEEVKEVSSKLIDKIVENYNEIEQTLSIKSLTNKEGTKPESTLNSDESIAKSIHFLSDQNDDNHFEKLKNEKLKVTDIAIEVKDNYQNNFVKLTDGNQEYKTNIPTAGLSKDDLKEWQKGLTGQEFLEINLNYKALKQNPDLNLNVTNETDKELQPVNDLIQDNKKEISSPKR</sequence>
<organism evidence="3">
    <name type="scientific">Aerococcus viridans</name>
    <dbReference type="NCBI Taxonomy" id="1377"/>
    <lineage>
        <taxon>Bacteria</taxon>
        <taxon>Bacillati</taxon>
        <taxon>Bacillota</taxon>
        <taxon>Bacilli</taxon>
        <taxon>Lactobacillales</taxon>
        <taxon>Aerococcaceae</taxon>
        <taxon>Aerococcus</taxon>
    </lineage>
</organism>
<feature type="domain" description="N-terminal" evidence="2">
    <location>
        <begin position="10"/>
        <end position="126"/>
    </location>
</feature>
<feature type="domain" description="IrrE N-terminal-like" evidence="1">
    <location>
        <begin position="193"/>
        <end position="294"/>
    </location>
</feature>
<dbReference type="InterPro" id="IPR013610">
    <property type="entry name" value="ArdC_N"/>
</dbReference>
<dbReference type="AlphaFoldDB" id="A0A8F3ERC3"/>
<accession>A0A8F3ERC3</accession>
<name>A0A8F3ERC3_9LACT</name>
<dbReference type="InterPro" id="IPR010359">
    <property type="entry name" value="IrrE_HExxH"/>
</dbReference>
<keyword evidence="3" id="KW-0614">Plasmid</keyword>
<geneLocation type="plasmid" evidence="3">
    <name>pAv-optrA</name>
</geneLocation>